<feature type="domain" description="Beta-ketoacyl synthase-like N-terminal" evidence="4">
    <location>
        <begin position="6"/>
        <end position="89"/>
    </location>
</feature>
<evidence type="ECO:0000256" key="1">
    <source>
        <dbReference type="ARBA" id="ARBA00022450"/>
    </source>
</evidence>
<accession>R1FUS8</accession>
<dbReference type="InterPro" id="IPR014030">
    <property type="entry name" value="Ketoacyl_synth_N"/>
</dbReference>
<dbReference type="PANTHER" id="PTHR43775:SF37">
    <property type="entry name" value="SI:DKEY-61P9.11"/>
    <property type="match status" value="1"/>
</dbReference>
<keyword evidence="6" id="KW-1185">Reference proteome</keyword>
<feature type="region of interest" description="Disordered" evidence="3">
    <location>
        <begin position="85"/>
        <end position="119"/>
    </location>
</feature>
<dbReference type="Gene3D" id="3.40.47.10">
    <property type="match status" value="1"/>
</dbReference>
<dbReference type="SUPFAM" id="SSF53901">
    <property type="entry name" value="Thiolase-like"/>
    <property type="match status" value="1"/>
</dbReference>
<dbReference type="InterPro" id="IPR050091">
    <property type="entry name" value="PKS_NRPS_Biosynth_Enz"/>
</dbReference>
<sequence>MVTDVRVAIVGMSVLLPGAPDLAAYWRNLVGGVDAITEVPPEKWDHAHYAPDEQRRADRVYCRRGGFVDELAEVDVTGFGIMPKPVTSTSAGSSTNWPKWTSPASGSCRTPCPPPSPTS</sequence>
<keyword evidence="2" id="KW-0597">Phosphoprotein</keyword>
<name>R1FUS8_9PSEU</name>
<organism evidence="5 6">
    <name type="scientific">Amycolatopsis vancoresmycina DSM 44592</name>
    <dbReference type="NCBI Taxonomy" id="1292037"/>
    <lineage>
        <taxon>Bacteria</taxon>
        <taxon>Bacillati</taxon>
        <taxon>Actinomycetota</taxon>
        <taxon>Actinomycetes</taxon>
        <taxon>Pseudonocardiales</taxon>
        <taxon>Pseudonocardiaceae</taxon>
        <taxon>Amycolatopsis</taxon>
    </lineage>
</organism>
<dbReference type="PATRIC" id="fig|1292037.4.peg.7219"/>
<protein>
    <submittedName>
        <fullName evidence="5">Polyketide synthase</fullName>
    </submittedName>
</protein>
<keyword evidence="1" id="KW-0596">Phosphopantetheine</keyword>
<evidence type="ECO:0000256" key="2">
    <source>
        <dbReference type="ARBA" id="ARBA00022553"/>
    </source>
</evidence>
<reference evidence="5 6" key="1">
    <citation type="submission" date="2013-02" db="EMBL/GenBank/DDBJ databases">
        <title>Draft genome sequence of Amycolatopsis vancoresmycina strain DSM 44592T.</title>
        <authorList>
            <person name="Kumar S."/>
            <person name="Kaur N."/>
            <person name="Kaur C."/>
            <person name="Raghava G.P.S."/>
            <person name="Mayilraj S."/>
        </authorList>
    </citation>
    <scope>NUCLEOTIDE SEQUENCE [LARGE SCALE GENOMIC DNA]</scope>
    <source>
        <strain evidence="5 6">DSM 44592</strain>
    </source>
</reference>
<proteinExistence type="predicted"/>
<dbReference type="InterPro" id="IPR016039">
    <property type="entry name" value="Thiolase-like"/>
</dbReference>
<evidence type="ECO:0000256" key="3">
    <source>
        <dbReference type="SAM" id="MobiDB-lite"/>
    </source>
</evidence>
<dbReference type="Proteomes" id="UP000014139">
    <property type="component" value="Unassembled WGS sequence"/>
</dbReference>
<feature type="compositionally biased region" description="Polar residues" evidence="3">
    <location>
        <begin position="86"/>
        <end position="104"/>
    </location>
</feature>
<evidence type="ECO:0000313" key="6">
    <source>
        <dbReference type="Proteomes" id="UP000014139"/>
    </source>
</evidence>
<dbReference type="GO" id="GO:0006633">
    <property type="term" value="P:fatty acid biosynthetic process"/>
    <property type="evidence" value="ECO:0007669"/>
    <property type="project" value="TreeGrafter"/>
</dbReference>
<dbReference type="Pfam" id="PF00109">
    <property type="entry name" value="ketoacyl-synt"/>
    <property type="match status" value="1"/>
</dbReference>
<dbReference type="EMBL" id="AOUO01000653">
    <property type="protein sequence ID" value="EOD63158.1"/>
    <property type="molecule type" value="Genomic_DNA"/>
</dbReference>
<dbReference type="PANTHER" id="PTHR43775">
    <property type="entry name" value="FATTY ACID SYNTHASE"/>
    <property type="match status" value="1"/>
</dbReference>
<gene>
    <name evidence="5" type="ORF">H480_38465</name>
</gene>
<comment type="caution">
    <text evidence="5">The sequence shown here is derived from an EMBL/GenBank/DDBJ whole genome shotgun (WGS) entry which is preliminary data.</text>
</comment>
<dbReference type="AlphaFoldDB" id="R1FUS8"/>
<evidence type="ECO:0000313" key="5">
    <source>
        <dbReference type="EMBL" id="EOD63158.1"/>
    </source>
</evidence>
<dbReference type="GO" id="GO:0004312">
    <property type="term" value="F:fatty acid synthase activity"/>
    <property type="evidence" value="ECO:0007669"/>
    <property type="project" value="TreeGrafter"/>
</dbReference>
<evidence type="ECO:0000259" key="4">
    <source>
        <dbReference type="Pfam" id="PF00109"/>
    </source>
</evidence>